<accession>A0AAV3Y9Y4</accession>
<evidence type="ECO:0000313" key="1">
    <source>
        <dbReference type="EMBL" id="GFN79589.1"/>
    </source>
</evidence>
<comment type="caution">
    <text evidence="1">The sequence shown here is derived from an EMBL/GenBank/DDBJ whole genome shotgun (WGS) entry which is preliminary data.</text>
</comment>
<proteinExistence type="predicted"/>
<dbReference type="AlphaFoldDB" id="A0AAV3Y9Y4"/>
<dbReference type="EMBL" id="BLXT01000696">
    <property type="protein sequence ID" value="GFN79589.1"/>
    <property type="molecule type" value="Genomic_DNA"/>
</dbReference>
<reference evidence="1 2" key="1">
    <citation type="journal article" date="2021" name="Elife">
        <title>Chloroplast acquisition without the gene transfer in kleptoplastic sea slugs, Plakobranchus ocellatus.</title>
        <authorList>
            <person name="Maeda T."/>
            <person name="Takahashi S."/>
            <person name="Yoshida T."/>
            <person name="Shimamura S."/>
            <person name="Takaki Y."/>
            <person name="Nagai Y."/>
            <person name="Toyoda A."/>
            <person name="Suzuki Y."/>
            <person name="Arimoto A."/>
            <person name="Ishii H."/>
            <person name="Satoh N."/>
            <person name="Nishiyama T."/>
            <person name="Hasebe M."/>
            <person name="Maruyama T."/>
            <person name="Minagawa J."/>
            <person name="Obokata J."/>
            <person name="Shigenobu S."/>
        </authorList>
    </citation>
    <scope>NUCLEOTIDE SEQUENCE [LARGE SCALE GENOMIC DNA]</scope>
</reference>
<name>A0AAV3Y9Y4_9GAST</name>
<dbReference type="Proteomes" id="UP000735302">
    <property type="component" value="Unassembled WGS sequence"/>
</dbReference>
<protein>
    <submittedName>
        <fullName evidence="1">Uncharacterized protein</fullName>
    </submittedName>
</protein>
<sequence>MGENPDQCPGPRLEMQDLWGAQSTTSHFTILWLRKSKCQQEWSFAPLEDAKSISRFAGNNLIPSSEKRGWQRKQMAPRFNQLRYLPMWEVEGNSALEDRRDLWKGNCILFVFSYKQAYMQVHRQRDKMEGRFDTSGYEEMPEVEEETSVHVGLITV</sequence>
<gene>
    <name evidence="1" type="ORF">PoB_000609500</name>
</gene>
<evidence type="ECO:0000313" key="2">
    <source>
        <dbReference type="Proteomes" id="UP000735302"/>
    </source>
</evidence>
<keyword evidence="2" id="KW-1185">Reference proteome</keyword>
<organism evidence="1 2">
    <name type="scientific">Plakobranchus ocellatus</name>
    <dbReference type="NCBI Taxonomy" id="259542"/>
    <lineage>
        <taxon>Eukaryota</taxon>
        <taxon>Metazoa</taxon>
        <taxon>Spiralia</taxon>
        <taxon>Lophotrochozoa</taxon>
        <taxon>Mollusca</taxon>
        <taxon>Gastropoda</taxon>
        <taxon>Heterobranchia</taxon>
        <taxon>Euthyneura</taxon>
        <taxon>Panpulmonata</taxon>
        <taxon>Sacoglossa</taxon>
        <taxon>Placobranchoidea</taxon>
        <taxon>Plakobranchidae</taxon>
        <taxon>Plakobranchus</taxon>
    </lineage>
</organism>